<gene>
    <name evidence="2" type="ORF">K505DRAFT_376402</name>
</gene>
<keyword evidence="3" id="KW-1185">Reference proteome</keyword>
<proteinExistence type="predicted"/>
<dbReference type="AlphaFoldDB" id="A0A6A6X606"/>
<feature type="region of interest" description="Disordered" evidence="1">
    <location>
        <begin position="1"/>
        <end position="91"/>
    </location>
</feature>
<evidence type="ECO:0000313" key="2">
    <source>
        <dbReference type="EMBL" id="KAF2791940.1"/>
    </source>
</evidence>
<accession>A0A6A6X606</accession>
<dbReference type="OrthoDB" id="3780599at2759"/>
<feature type="compositionally biased region" description="Polar residues" evidence="1">
    <location>
        <begin position="25"/>
        <end position="41"/>
    </location>
</feature>
<sequence>MDGRLQENWRVAEPASSVYTPPPFNSTHNKSSPTKSEQAQDFSGVEAMQPPLQVAEGHILSQSQSQSQYQDHPQYSGQVSPMLMPPATPSMGSIGDTSYTFGKAYNKQQAIGNPDDLIRQIPEMDFAVADFNSVTMNAPPFRDIPSVLIAHLNRPNVADAEPGWELLLRYFLGSQAHHGHGNLQDLYIFITRVALPNIIITNRRLLLAMYLARGDLPPECRLRYDSICAMGAPTLPTTTTAPSNLPTTPTRPIFRSRPTPNGADFLAWLQMPPSMQNDAPAPPQMAHRESGLDAYLIDDETAVRGLQAPVLLARTAEALRVWWWIVGATRRLEGFERVGWRWVEGECEGGMREEGGYTWWL</sequence>
<dbReference type="EMBL" id="MU001994">
    <property type="protein sequence ID" value="KAF2791940.1"/>
    <property type="molecule type" value="Genomic_DNA"/>
</dbReference>
<protein>
    <submittedName>
        <fullName evidence="2">Uncharacterized protein</fullName>
    </submittedName>
</protein>
<reference evidence="2" key="1">
    <citation type="journal article" date="2020" name="Stud. Mycol.">
        <title>101 Dothideomycetes genomes: a test case for predicting lifestyles and emergence of pathogens.</title>
        <authorList>
            <person name="Haridas S."/>
            <person name="Albert R."/>
            <person name="Binder M."/>
            <person name="Bloem J."/>
            <person name="Labutti K."/>
            <person name="Salamov A."/>
            <person name="Andreopoulos B."/>
            <person name="Baker S."/>
            <person name="Barry K."/>
            <person name="Bills G."/>
            <person name="Bluhm B."/>
            <person name="Cannon C."/>
            <person name="Castanera R."/>
            <person name="Culley D."/>
            <person name="Daum C."/>
            <person name="Ezra D."/>
            <person name="Gonzalez J."/>
            <person name="Henrissat B."/>
            <person name="Kuo A."/>
            <person name="Liang C."/>
            <person name="Lipzen A."/>
            <person name="Lutzoni F."/>
            <person name="Magnuson J."/>
            <person name="Mondo S."/>
            <person name="Nolan M."/>
            <person name="Ohm R."/>
            <person name="Pangilinan J."/>
            <person name="Park H.-J."/>
            <person name="Ramirez L."/>
            <person name="Alfaro M."/>
            <person name="Sun H."/>
            <person name="Tritt A."/>
            <person name="Yoshinaga Y."/>
            <person name="Zwiers L.-H."/>
            <person name="Turgeon B."/>
            <person name="Goodwin S."/>
            <person name="Spatafora J."/>
            <person name="Crous P."/>
            <person name="Grigoriev I."/>
        </authorList>
    </citation>
    <scope>NUCLEOTIDE SEQUENCE</scope>
    <source>
        <strain evidence="2">CBS 109.77</strain>
    </source>
</reference>
<evidence type="ECO:0000256" key="1">
    <source>
        <dbReference type="SAM" id="MobiDB-lite"/>
    </source>
</evidence>
<name>A0A6A6X606_9PLEO</name>
<organism evidence="2 3">
    <name type="scientific">Melanomma pulvis-pyrius CBS 109.77</name>
    <dbReference type="NCBI Taxonomy" id="1314802"/>
    <lineage>
        <taxon>Eukaryota</taxon>
        <taxon>Fungi</taxon>
        <taxon>Dikarya</taxon>
        <taxon>Ascomycota</taxon>
        <taxon>Pezizomycotina</taxon>
        <taxon>Dothideomycetes</taxon>
        <taxon>Pleosporomycetidae</taxon>
        <taxon>Pleosporales</taxon>
        <taxon>Melanommataceae</taxon>
        <taxon>Melanomma</taxon>
    </lineage>
</organism>
<feature type="compositionally biased region" description="Polar residues" evidence="1">
    <location>
        <begin position="69"/>
        <end position="79"/>
    </location>
</feature>
<evidence type="ECO:0000313" key="3">
    <source>
        <dbReference type="Proteomes" id="UP000799757"/>
    </source>
</evidence>
<dbReference type="Proteomes" id="UP000799757">
    <property type="component" value="Unassembled WGS sequence"/>
</dbReference>